<keyword evidence="7 10" id="KW-0378">Hydrolase</keyword>
<evidence type="ECO:0000256" key="9">
    <source>
        <dbReference type="PIRSR" id="PIRSR600760-2"/>
    </source>
</evidence>
<keyword evidence="11" id="KW-1185">Reference proteome</keyword>
<dbReference type="Gene3D" id="3.40.190.80">
    <property type="match status" value="1"/>
</dbReference>
<keyword evidence="6 9" id="KW-0479">Metal-binding</keyword>
<dbReference type="InterPro" id="IPR000760">
    <property type="entry name" value="Inositol_monophosphatase-like"/>
</dbReference>
<evidence type="ECO:0000256" key="2">
    <source>
        <dbReference type="ARBA" id="ARBA00001946"/>
    </source>
</evidence>
<evidence type="ECO:0000313" key="10">
    <source>
        <dbReference type="EMBL" id="SMC14091.1"/>
    </source>
</evidence>
<feature type="binding site" evidence="9">
    <location>
        <position position="72"/>
    </location>
    <ligand>
        <name>Mg(2+)</name>
        <dbReference type="ChEBI" id="CHEBI:18420"/>
        <label>1</label>
        <note>catalytic</note>
    </ligand>
</feature>
<evidence type="ECO:0000256" key="7">
    <source>
        <dbReference type="ARBA" id="ARBA00022801"/>
    </source>
</evidence>
<evidence type="ECO:0000256" key="6">
    <source>
        <dbReference type="ARBA" id="ARBA00022723"/>
    </source>
</evidence>
<dbReference type="PRINTS" id="PR00377">
    <property type="entry name" value="IMPHPHTASES"/>
</dbReference>
<reference evidence="10 11" key="1">
    <citation type="submission" date="2017-03" db="EMBL/GenBank/DDBJ databases">
        <authorList>
            <person name="Afonso C.L."/>
            <person name="Miller P.J."/>
            <person name="Scott M.A."/>
            <person name="Spackman E."/>
            <person name="Goraichik I."/>
            <person name="Dimitrov K.M."/>
            <person name="Suarez D.L."/>
            <person name="Swayne D.E."/>
        </authorList>
    </citation>
    <scope>NUCLEOTIDE SEQUENCE [LARGE SCALE GENOMIC DNA]</scope>
    <source>
        <strain evidence="10 11">CECT 7745</strain>
    </source>
</reference>
<dbReference type="EC" id="3.1.3.25" evidence="4"/>
<dbReference type="GO" id="GO:0007165">
    <property type="term" value="P:signal transduction"/>
    <property type="evidence" value="ECO:0007669"/>
    <property type="project" value="TreeGrafter"/>
</dbReference>
<dbReference type="EMBL" id="FWXB01000020">
    <property type="protein sequence ID" value="SMC14091.1"/>
    <property type="molecule type" value="Genomic_DNA"/>
</dbReference>
<sequence length="261" mass="28050">MTSDFPPHEDFLAFAEALADQSRAMLLKASATDPDIEIKPDASYVTSTDKAVETALRAMIEAEYPDHGILGEEFENKNTDAEFVWVLDPIDGTAAFVAGIPIFGSLIGLAWNGAPYVGVIEQPMTQDRWVGVAETMALFNGKPIQTRACASIETALTTCSNADFMNDTDRAKFDLVRRCAQYVQYGGSCYAYGVLASGRTDLALDGGLDAFDIYAPAAVITGAGGYVTDWNGDPLSFDMRGNVLAAGDKSRLDEVLFILQG</sequence>
<comment type="catalytic activity">
    <reaction evidence="1">
        <text>a myo-inositol phosphate + H2O = myo-inositol + phosphate</text>
        <dbReference type="Rhea" id="RHEA:24056"/>
        <dbReference type="ChEBI" id="CHEBI:15377"/>
        <dbReference type="ChEBI" id="CHEBI:17268"/>
        <dbReference type="ChEBI" id="CHEBI:43474"/>
        <dbReference type="ChEBI" id="CHEBI:84139"/>
        <dbReference type="EC" id="3.1.3.25"/>
    </reaction>
</comment>
<evidence type="ECO:0000313" key="11">
    <source>
        <dbReference type="Proteomes" id="UP000193224"/>
    </source>
</evidence>
<dbReference type="FunFam" id="3.30.540.10:FF:000003">
    <property type="entry name" value="Inositol-1-monophosphatase"/>
    <property type="match status" value="1"/>
</dbReference>
<dbReference type="GO" id="GO:0006020">
    <property type="term" value="P:inositol metabolic process"/>
    <property type="evidence" value="ECO:0007669"/>
    <property type="project" value="TreeGrafter"/>
</dbReference>
<gene>
    <name evidence="10" type="primary">hisN_2</name>
    <name evidence="10" type="ORF">ROA7745_03955</name>
</gene>
<dbReference type="Pfam" id="PF00459">
    <property type="entry name" value="Inositol_P"/>
    <property type="match status" value="1"/>
</dbReference>
<evidence type="ECO:0000256" key="4">
    <source>
        <dbReference type="ARBA" id="ARBA00013106"/>
    </source>
</evidence>
<evidence type="ECO:0000256" key="8">
    <source>
        <dbReference type="ARBA" id="ARBA00022842"/>
    </source>
</evidence>
<proteinExistence type="inferred from homology"/>
<evidence type="ECO:0000256" key="3">
    <source>
        <dbReference type="ARBA" id="ARBA00009759"/>
    </source>
</evidence>
<accession>A0A1X7BWS1</accession>
<dbReference type="GO" id="GO:0008934">
    <property type="term" value="F:inositol monophosphate 1-phosphatase activity"/>
    <property type="evidence" value="ECO:0007669"/>
    <property type="project" value="TreeGrafter"/>
</dbReference>
<dbReference type="OrthoDB" id="9785695at2"/>
<dbReference type="Proteomes" id="UP000193224">
    <property type="component" value="Unassembled WGS sequence"/>
</dbReference>
<dbReference type="PANTHER" id="PTHR20854:SF4">
    <property type="entry name" value="INOSITOL-1-MONOPHOSPHATASE-RELATED"/>
    <property type="match status" value="1"/>
</dbReference>
<dbReference type="GO" id="GO:0046872">
    <property type="term" value="F:metal ion binding"/>
    <property type="evidence" value="ECO:0007669"/>
    <property type="project" value="UniProtKB-KW"/>
</dbReference>
<dbReference type="CDD" id="cd01641">
    <property type="entry name" value="Bacterial_IMPase_like_1"/>
    <property type="match status" value="1"/>
</dbReference>
<evidence type="ECO:0000256" key="1">
    <source>
        <dbReference type="ARBA" id="ARBA00001033"/>
    </source>
</evidence>
<dbReference type="Gene3D" id="3.30.540.10">
    <property type="entry name" value="Fructose-1,6-Bisphosphatase, subunit A, domain 1"/>
    <property type="match status" value="1"/>
</dbReference>
<dbReference type="SUPFAM" id="SSF56655">
    <property type="entry name" value="Carbohydrate phosphatase"/>
    <property type="match status" value="1"/>
</dbReference>
<comment type="similarity">
    <text evidence="3">Belongs to the inositol monophosphatase superfamily.</text>
</comment>
<name>A0A1X7BWS1_9RHOB</name>
<dbReference type="PANTHER" id="PTHR20854">
    <property type="entry name" value="INOSITOL MONOPHOSPHATASE"/>
    <property type="match status" value="1"/>
</dbReference>
<dbReference type="AlphaFoldDB" id="A0A1X7BWS1"/>
<feature type="binding site" evidence="9">
    <location>
        <position position="212"/>
    </location>
    <ligand>
        <name>Mg(2+)</name>
        <dbReference type="ChEBI" id="CHEBI:18420"/>
        <label>1</label>
        <note>catalytic</note>
    </ligand>
</feature>
<evidence type="ECO:0000256" key="5">
    <source>
        <dbReference type="ARBA" id="ARBA00019784"/>
    </source>
</evidence>
<dbReference type="RefSeq" id="WP_085802001.1">
    <property type="nucleotide sequence ID" value="NZ_FWXB01000020.1"/>
</dbReference>
<organism evidence="10 11">
    <name type="scientific">Roseovarius aestuarii</name>
    <dbReference type="NCBI Taxonomy" id="475083"/>
    <lineage>
        <taxon>Bacteria</taxon>
        <taxon>Pseudomonadati</taxon>
        <taxon>Pseudomonadota</taxon>
        <taxon>Alphaproteobacteria</taxon>
        <taxon>Rhodobacterales</taxon>
        <taxon>Roseobacteraceae</taxon>
        <taxon>Roseovarius</taxon>
    </lineage>
</organism>
<feature type="binding site" evidence="9">
    <location>
        <position position="88"/>
    </location>
    <ligand>
        <name>Mg(2+)</name>
        <dbReference type="ChEBI" id="CHEBI:18420"/>
        <label>1</label>
        <note>catalytic</note>
    </ligand>
</feature>
<protein>
    <recommendedName>
        <fullName evidence="5">Inositol-1-monophosphatase</fullName>
        <ecNumber evidence="4">3.1.3.25</ecNumber>
    </recommendedName>
</protein>
<comment type="cofactor">
    <cofactor evidence="2 9">
        <name>Mg(2+)</name>
        <dbReference type="ChEBI" id="CHEBI:18420"/>
    </cofactor>
</comment>
<keyword evidence="8 9" id="KW-0460">Magnesium</keyword>
<feature type="binding site" evidence="9">
    <location>
        <position position="90"/>
    </location>
    <ligand>
        <name>Mg(2+)</name>
        <dbReference type="ChEBI" id="CHEBI:18420"/>
        <label>2</label>
    </ligand>
</feature>
<feature type="binding site" evidence="9">
    <location>
        <position position="91"/>
    </location>
    <ligand>
        <name>Mg(2+)</name>
        <dbReference type="ChEBI" id="CHEBI:18420"/>
        <label>1</label>
        <note>catalytic</note>
    </ligand>
</feature>